<feature type="binding site" evidence="11">
    <location>
        <position position="157"/>
    </location>
    <ligand>
        <name>substrate</name>
    </ligand>
</feature>
<dbReference type="SUPFAM" id="SSF53633">
    <property type="entry name" value="Carbamate kinase-like"/>
    <property type="match status" value="1"/>
</dbReference>
<gene>
    <name evidence="14" type="ordered locus">MSWAN_1426</name>
</gene>
<feature type="binding site" evidence="11">
    <location>
        <position position="219"/>
    </location>
    <ligand>
        <name>ATP</name>
        <dbReference type="ChEBI" id="CHEBI:30616"/>
    </ligand>
</feature>
<sequence length="267" mass="29152">MIILKLGGSVITRKDSATPLLDHENLSRIAKEISDSSYDELIIVHGAGSFGHPYAKEYSIGEKIETEEELQKKKLGFCITQNSVKNLNSLVCENLREHGILAVSIQPSSFVVTKNKRIYHANLDLIKKYLDLGFVPVLYGDTVLDLDESIKMAILSGDQIINYLGEKLKPNRVILGSDVDGIYDKNPKKYPDAELVQVVTSSEDLESTEGTGTVDVTGGMGGKLKELLSLAEIGIESQILNAGHDNLVKKAINGEKGIGTLIKSKKK</sequence>
<dbReference type="PANTHER" id="PTHR43654:SF1">
    <property type="entry name" value="ISOPENTENYL PHOSPHATE KINASE"/>
    <property type="match status" value="1"/>
</dbReference>
<dbReference type="AlphaFoldDB" id="F6D7A6"/>
<dbReference type="PIRSF" id="PIRSF016496">
    <property type="entry name" value="Kin_FomA"/>
    <property type="match status" value="1"/>
</dbReference>
<dbReference type="NCBIfam" id="NF040647">
    <property type="entry name" value="IPPK_Arch"/>
    <property type="match status" value="1"/>
</dbReference>
<keyword evidence="6 10" id="KW-0418">Kinase</keyword>
<dbReference type="RefSeq" id="WP_013825941.1">
    <property type="nucleotide sequence ID" value="NC_015574.1"/>
</dbReference>
<dbReference type="STRING" id="868131.MSWAN_1426"/>
<dbReference type="Proteomes" id="UP000009231">
    <property type="component" value="Chromosome"/>
</dbReference>
<dbReference type="InterPro" id="IPR036393">
    <property type="entry name" value="AceGlu_kinase-like_sf"/>
</dbReference>
<comment type="similarity">
    <text evidence="1 10">Belongs to the isopentenyl phosphate kinase family.</text>
</comment>
<dbReference type="EMBL" id="CP002772">
    <property type="protein sequence ID" value="AEG18440.1"/>
    <property type="molecule type" value="Genomic_DNA"/>
</dbReference>
<comment type="subunit">
    <text evidence="10">Homodimer.</text>
</comment>
<dbReference type="eggNOG" id="arCOG00860">
    <property type="taxonomic scope" value="Archaea"/>
</dbReference>
<keyword evidence="15" id="KW-1185">Reference proteome</keyword>
<evidence type="ECO:0000259" key="13">
    <source>
        <dbReference type="Pfam" id="PF00696"/>
    </source>
</evidence>
<keyword evidence="8" id="KW-0414">Isoprene biosynthesis</keyword>
<evidence type="ECO:0000256" key="8">
    <source>
        <dbReference type="ARBA" id="ARBA00023229"/>
    </source>
</evidence>
<dbReference type="InterPro" id="IPR024192">
    <property type="entry name" value="Fosfomycin_R_FomA-type"/>
</dbReference>
<evidence type="ECO:0000256" key="2">
    <source>
        <dbReference type="ARBA" id="ARBA00012908"/>
    </source>
</evidence>
<protein>
    <recommendedName>
        <fullName evidence="3 10">Isopentenyl phosphate kinase</fullName>
        <shortName evidence="10">IPK</shortName>
        <ecNumber evidence="2 10">2.7.4.26</ecNumber>
    </recommendedName>
</protein>
<dbReference type="InterPro" id="IPR001057">
    <property type="entry name" value="Glu/AcGlu_kinase"/>
</dbReference>
<comment type="catalytic activity">
    <reaction evidence="9 10">
        <text>isopentenyl phosphate + ATP = isopentenyl diphosphate + ADP</text>
        <dbReference type="Rhea" id="RHEA:33963"/>
        <dbReference type="ChEBI" id="CHEBI:30616"/>
        <dbReference type="ChEBI" id="CHEBI:65078"/>
        <dbReference type="ChEBI" id="CHEBI:128769"/>
        <dbReference type="ChEBI" id="CHEBI:456216"/>
        <dbReference type="EC" id="2.7.4.26"/>
    </reaction>
</comment>
<dbReference type="PRINTS" id="PR00474">
    <property type="entry name" value="GLU5KINASE"/>
</dbReference>
<evidence type="ECO:0000256" key="4">
    <source>
        <dbReference type="ARBA" id="ARBA00022679"/>
    </source>
</evidence>
<comment type="function">
    <text evidence="10">Catalyzes the formation of isopentenyl diphosphate (IPP), the building block of all isoprenoids.</text>
</comment>
<evidence type="ECO:0000256" key="6">
    <source>
        <dbReference type="ARBA" id="ARBA00022777"/>
    </source>
</evidence>
<evidence type="ECO:0000256" key="12">
    <source>
        <dbReference type="PIRSR" id="PIRSR016496-2"/>
    </source>
</evidence>
<keyword evidence="7 10" id="KW-0067">ATP-binding</keyword>
<feature type="binding site" evidence="11">
    <location>
        <position position="48"/>
    </location>
    <ligand>
        <name>ATP</name>
        <dbReference type="ChEBI" id="CHEBI:30616"/>
    </ligand>
</feature>
<accession>F6D7A6</accession>
<evidence type="ECO:0000256" key="7">
    <source>
        <dbReference type="ARBA" id="ARBA00022840"/>
    </source>
</evidence>
<dbReference type="GeneID" id="10668931"/>
<evidence type="ECO:0000256" key="10">
    <source>
        <dbReference type="PIRNR" id="PIRNR016496"/>
    </source>
</evidence>
<dbReference type="GO" id="GO:0005829">
    <property type="term" value="C:cytosol"/>
    <property type="evidence" value="ECO:0007669"/>
    <property type="project" value="TreeGrafter"/>
</dbReference>
<dbReference type="KEGG" id="mew:MSWAN_1426"/>
<dbReference type="PANTHER" id="PTHR43654">
    <property type="entry name" value="GLUTAMATE 5-KINASE"/>
    <property type="match status" value="1"/>
</dbReference>
<keyword evidence="4 10" id="KW-0808">Transferase</keyword>
<feature type="binding site" evidence="11">
    <location>
        <position position="47"/>
    </location>
    <ligand>
        <name>substrate</name>
    </ligand>
</feature>
<reference evidence="14 15" key="1">
    <citation type="journal article" date="2014" name="Int. J. Syst. Evol. Microbiol.">
        <title>Methanobacterium paludis sp. nov. and a novel strain of Methanobacterium lacus isolated from northern peatlands.</title>
        <authorList>
            <person name="Cadillo-Quiroz H."/>
            <person name="Brauer S.L."/>
            <person name="Goodson N."/>
            <person name="Yavitt J.B."/>
            <person name="Zinder S.H."/>
        </authorList>
    </citation>
    <scope>NUCLEOTIDE SEQUENCE [LARGE SCALE GENOMIC DNA]</scope>
    <source>
        <strain evidence="15">DSM 25820 / JCM 18151 / SWAN1</strain>
    </source>
</reference>
<dbReference type="HOGENOM" id="CLU_070213_0_0_2"/>
<dbReference type="Pfam" id="PF00696">
    <property type="entry name" value="AA_kinase"/>
    <property type="match status" value="1"/>
</dbReference>
<dbReference type="CDD" id="cd04241">
    <property type="entry name" value="AAK_FomA-like"/>
    <property type="match status" value="1"/>
</dbReference>
<feature type="binding site" evidence="11">
    <location>
        <begin position="183"/>
        <end position="188"/>
    </location>
    <ligand>
        <name>ATP</name>
        <dbReference type="ChEBI" id="CHEBI:30616"/>
    </ligand>
</feature>
<evidence type="ECO:0000256" key="5">
    <source>
        <dbReference type="ARBA" id="ARBA00022741"/>
    </source>
</evidence>
<proteinExistence type="inferred from homology"/>
<evidence type="ECO:0000313" key="14">
    <source>
        <dbReference type="EMBL" id="AEG18440.1"/>
    </source>
</evidence>
<dbReference type="GO" id="GO:0016114">
    <property type="term" value="P:terpenoid biosynthetic process"/>
    <property type="evidence" value="ECO:0007669"/>
    <property type="project" value="TreeGrafter"/>
</dbReference>
<feature type="binding site" evidence="11">
    <location>
        <position position="178"/>
    </location>
    <ligand>
        <name>ATP</name>
        <dbReference type="ChEBI" id="CHEBI:30616"/>
    </ligand>
</feature>
<organism evidence="14 15">
    <name type="scientific">Methanobacterium paludis (strain DSM 25820 / JCM 18151 / SWAN1)</name>
    <dbReference type="NCBI Taxonomy" id="868131"/>
    <lineage>
        <taxon>Archaea</taxon>
        <taxon>Methanobacteriati</taxon>
        <taxon>Methanobacteriota</taxon>
        <taxon>Methanomada group</taxon>
        <taxon>Methanobacteria</taxon>
        <taxon>Methanobacteriales</taxon>
        <taxon>Methanobacteriaceae</taxon>
        <taxon>Methanobacterium</taxon>
    </lineage>
</organism>
<dbReference type="GO" id="GO:0016301">
    <property type="term" value="F:kinase activity"/>
    <property type="evidence" value="ECO:0007669"/>
    <property type="project" value="UniProtKB-KW"/>
</dbReference>
<name>F6D7A6_METPW</name>
<evidence type="ECO:0000256" key="11">
    <source>
        <dbReference type="PIRSR" id="PIRSR016496-1"/>
    </source>
</evidence>
<feature type="binding site" evidence="11">
    <location>
        <begin position="5"/>
        <end position="9"/>
    </location>
    <ligand>
        <name>ATP</name>
        <dbReference type="ChEBI" id="CHEBI:30616"/>
    </ligand>
</feature>
<dbReference type="OrthoDB" id="15328at2157"/>
<feature type="domain" description="Aspartate/glutamate/uridylate kinase" evidence="13">
    <location>
        <begin position="1"/>
        <end position="241"/>
    </location>
</feature>
<evidence type="ECO:0000256" key="1">
    <source>
        <dbReference type="ARBA" id="ARBA00010540"/>
    </source>
</evidence>
<dbReference type="GO" id="GO:0005524">
    <property type="term" value="F:ATP binding"/>
    <property type="evidence" value="ECO:0007669"/>
    <property type="project" value="UniProtKB-KW"/>
</dbReference>
<feature type="site" description="Transition state stabilizer" evidence="12">
    <location>
        <position position="14"/>
    </location>
</feature>
<keyword evidence="5 10" id="KW-0547">Nucleotide-binding</keyword>
<feature type="binding site" evidence="11">
    <location>
        <position position="52"/>
    </location>
    <ligand>
        <name>substrate</name>
    </ligand>
</feature>
<dbReference type="InterPro" id="IPR001048">
    <property type="entry name" value="Asp/Glu/Uridylate_kinase"/>
</dbReference>
<feature type="binding site" evidence="11">
    <location>
        <position position="223"/>
    </location>
    <ligand>
        <name>ATP</name>
        <dbReference type="ChEBI" id="CHEBI:30616"/>
    </ligand>
</feature>
<evidence type="ECO:0000313" key="15">
    <source>
        <dbReference type="Proteomes" id="UP000009231"/>
    </source>
</evidence>
<dbReference type="EC" id="2.7.4.26" evidence="2 10"/>
<evidence type="ECO:0000256" key="9">
    <source>
        <dbReference type="ARBA" id="ARBA00049063"/>
    </source>
</evidence>
<evidence type="ECO:0000256" key="3">
    <source>
        <dbReference type="ARBA" id="ARBA00017267"/>
    </source>
</evidence>
<dbReference type="Gene3D" id="3.40.1160.10">
    <property type="entry name" value="Acetylglutamate kinase-like"/>
    <property type="match status" value="1"/>
</dbReference>
<dbReference type="GO" id="GO:0102043">
    <property type="term" value="F:isopentenyl phosphate kinase activity"/>
    <property type="evidence" value="ECO:0007669"/>
    <property type="project" value="UniProtKB-EC"/>
</dbReference>